<feature type="chain" id="PRO_5016680272" description="DUF8202 domain-containing protein" evidence="2">
    <location>
        <begin position="31"/>
        <end position="4355"/>
    </location>
</feature>
<name>A0A369IB08_9BACT</name>
<feature type="compositionally biased region" description="Acidic residues" evidence="1">
    <location>
        <begin position="2655"/>
        <end position="2686"/>
    </location>
</feature>
<feature type="region of interest" description="Disordered" evidence="1">
    <location>
        <begin position="2220"/>
        <end position="4216"/>
    </location>
</feature>
<dbReference type="InterPro" id="IPR028974">
    <property type="entry name" value="TSP_type-3_rpt"/>
</dbReference>
<organism evidence="4 5">
    <name type="scientific">Runella aurantiaca</name>
    <dbReference type="NCBI Taxonomy" id="2282308"/>
    <lineage>
        <taxon>Bacteria</taxon>
        <taxon>Pseudomonadati</taxon>
        <taxon>Bacteroidota</taxon>
        <taxon>Cytophagia</taxon>
        <taxon>Cytophagales</taxon>
        <taxon>Spirosomataceae</taxon>
        <taxon>Runella</taxon>
    </lineage>
</organism>
<dbReference type="InterPro" id="IPR058515">
    <property type="entry name" value="DUF8202"/>
</dbReference>
<evidence type="ECO:0000256" key="2">
    <source>
        <dbReference type="SAM" id="SignalP"/>
    </source>
</evidence>
<feature type="compositionally biased region" description="Acidic residues" evidence="1">
    <location>
        <begin position="3372"/>
        <end position="3403"/>
    </location>
</feature>
<feature type="compositionally biased region" description="Acidic residues" evidence="1">
    <location>
        <begin position="3707"/>
        <end position="3738"/>
    </location>
</feature>
<feature type="domain" description="DUF8202" evidence="3">
    <location>
        <begin position="245"/>
        <end position="429"/>
    </location>
</feature>
<evidence type="ECO:0000313" key="4">
    <source>
        <dbReference type="EMBL" id="RDB06919.1"/>
    </source>
</evidence>
<dbReference type="SUPFAM" id="SSF49899">
    <property type="entry name" value="Concanavalin A-like lectins/glucanases"/>
    <property type="match status" value="2"/>
</dbReference>
<feature type="compositionally biased region" description="Acidic residues" evidence="1">
    <location>
        <begin position="2766"/>
        <end position="2797"/>
    </location>
</feature>
<dbReference type="GO" id="GO:0004553">
    <property type="term" value="F:hydrolase activity, hydrolyzing O-glycosyl compounds"/>
    <property type="evidence" value="ECO:0007669"/>
    <property type="project" value="UniProtKB-ARBA"/>
</dbReference>
<keyword evidence="2" id="KW-0732">Signal</keyword>
<feature type="compositionally biased region" description="Acidic residues" evidence="1">
    <location>
        <begin position="2221"/>
        <end position="2238"/>
    </location>
</feature>
<feature type="compositionally biased region" description="Acidic residues" evidence="1">
    <location>
        <begin position="2877"/>
        <end position="2908"/>
    </location>
</feature>
<dbReference type="OrthoDB" id="2582440at2"/>
<feature type="compositionally biased region" description="Acidic residues" evidence="1">
    <location>
        <begin position="3595"/>
        <end position="3626"/>
    </location>
</feature>
<feature type="compositionally biased region" description="Acidic residues" evidence="1">
    <location>
        <begin position="2431"/>
        <end position="2462"/>
    </location>
</feature>
<feature type="compositionally biased region" description="Acidic residues" evidence="1">
    <location>
        <begin position="3274"/>
        <end position="3291"/>
    </location>
</feature>
<sequence length="4355" mass="453064">MKSYLSKQLKISPLLWVLLWVLGATLGVHAQSPGGVATNLKTWYKADVGVTGTTAVSAWNDQVNTYHVTQATASHQPSLASASSAFNFNPSLSFTGTDQLEYKAGRFMTTTSSGTMFGAASNSLDGGYENLGDLGIDNPHMGTLTNQQIMWMNTSSPVRIDHPTLLTKDKTHLFGFFWNGGGPNVGSGLRLDGVESYDATTEATGVGNSGVVDGMWTIGGYQYVENWHGNIAEIILYDRNLTAVEKDKVDTYMAVKYGTTLSHNYLSADGTTIYNIATYGFNVTGIGRDDASALSQKQSKSINAGTLVTIGNGTGIFATNALNPNTFPANNTFEIIGDNGLSASYATAYLPQTYVSSAPSAFKLMSRIWKVQETGTVGTVTISVPASTNAEVLLVSNSATFTPGSATEITLTPDGNGNLTAQVNLNDGQFFTFGATVLAPGGVVSSLQLWLKADGGITTASGNNVQNWFDQSINGRHPSVVDAPQRIDGSSNFNPVVRFDGVNDRFDWVNFSSGLTQGEIFYMLKSNRATNVNNGLATWGNNHWQHYTWSNQNIYDAFGSTTRQNFDPTWDIQQYGIYQTMSKAGQWTAWRNGNQEYNKASNTVRFNEAATNLGFGNLTYFSGDVGEVVLYGNELTVTEKQRVNSYLGIKYGLTLAHDYLSAAGTSIYPIGGGYGANIAGIGRDNVQGLFQKQSKSVNTGFQPTIALGSSIATTNVLNAGTIATDASFMMWGSNTGATGYAVNVTSPNVNARMARVWKVKKTSWTDQSVTIHINDPQAQYLLIQNSDPTFATITQEIALTNGAATINSSLLPDGAYFTFARQVFPPGGVATNLNFWIVAEEGSLTAGVPTTDGQVIDKVLDKANGGEAYNDDAGANRPVYQSEAGDQLNFHHTMRFGNNNAYWETTTDVDKDKFDNFAVFTVFKAPPASFGNSALWGNADGSFQRFSLVNNTSRIWYSPGVTFSNVLTPGNWYIASDMVNNTAVSNATQFYTSGKFTGQVTNNSALSTAPLYIGRRGLISDPFYGDMTEVIVYGAGVGSGGSTVMTAAQRKSIESYLAIKYGITLDQSSPQDYLASDQTTKMWDATANGAYKADIAGIGRDDFGNLNQKQSKSVNADNLITIGVGSALAADNESNAGTFSNDKSFLTWANNDASASFSVSVTGATSTLRLGRVWKADKTNWSDQDITLCYAGGGNNRALLISTDPTFATITQELPLNANGCVTFNSSLLPDGVYFTIGGVLSGPGCVNANLQLWLKADQGVNTAFGTDIESWFDQSLNGYHPEAVNEPFRVSAGSNFNPVVRFDGTDDHFKWTTFSNSWTAGEVFYMLKSNRATNVSNGFATWGNNHWQHYTWGTQTIFDAFGSTTRQTFNPSWNIEEYGIYQTMAKAGQWTAWHNGNQEFNDATNIVRFNEAATNLGFGNLTYFSGDIGEVILYNRELTAAEKQRVNSYLGVKYGLTLAHDYLSGTGTTIYPIAGYNKNIAGIGRDDCQSLVQKQSKSSNTGALLTMGIDNLIGTDNATHSGAFDTNASFLMWGDNGVAGTVALPAESPTQCGPPPTADKRLGAIWKVVETGTIESTKLNIDLSGAGFSADYPVYMLVSSDAAFTSYNSILLTGAGANIYAANFNFDGTKYITFAGNTTPPANLCEGNKTLSWWRYTWPWTTKTKNYDIGDQRIAVTVTDPSNVGYLFNWYPVSYGRSLYIPRNDNNEAAKITTKFELLDVTNPANKKPASGVSFVIYRVDGWWWGKDVVNVYGKLNGVTVSPKLSRAKYTDIALNSATQATGNIYWRGWSQWGKLYVNFDTPVDEIYVEYSKDNQYSFKVFNDIAIGDLSITCKPPVPEVATPDNVYLYKEVSPNPGLTEEAFTYKFTVQNLNCDAQTINLNDVLPSGLTWVDSSLATSLTVGTTNGYGGTNTLALGNITVPKGTSYIYMDAISATTGTFTNQASFVINGNTYLSDEPSVPGADSPTPITIDQNDPLAAISIVKTVDKATTGQNTEVTYTYKITNSEASAVKIILQDNLQQKAQYVAASMTGVPGGALVSAYANESSFTIRDLDVPGAGVETVITVKANVKDTGIDSTLYNFATYTPDGSTSYRQVEVISNTVSTKITAPPGSFTFGDCTNATVTGTFTANGTAGQTGTLTIPITGAVAGPVTITVTATDFATSPVPFEVTITAGQTSIAIPITYTGAGVAGIRTLTVTSAEATGSCAPNVTVIALIDTDGDGTPDATDTDDDGDGLTDTTDPKPLDTDNDGTNNDVDTDDDGDGILDTAEAPGQALDTDNDGTQNATDTDDDNDGILDSAEIGVLDGTGKYTLPDSDGDGIPDLADALDTDGDGTPDATDTDDDNDGLSDTTDPKPLDTDNDGTPNATDTDDDGDDILDGAEAPGQGLDTDNDGTPNATDTDDDNDGVLDSAEIGVLDGTGKYTLPDSDGDGLPDLADALDTDGDGTPDATDTDDDGDGLSDAQDPKPLDTDNDGTPNATDTDDDGDGILDGAEAPGQALDTDNDGTPNATDTDDDNDGILDSAEIGVLDGTGKYTLPDSDGDGIPDLADALDTDGDGTPDATDTDDDGDGLSDAQDPKPLDTDNDGTPNATDTDDDGDGILDGAEAPGQALDTDNDGTPNATDTDDDNDGILDSAEIGVLDGTGKYTLPDSDGDGIPDLADALDTDGDGTPDATDTDDDGDGLSDAQDPKPLDTDNDGTPNATDTDDDGDGILDGAEAPGQVLDTDNDGTPNATDTDDDNDGIPDSVEQGTLVGGIYSLPDSDGDGIPDLADALDTDGDGTPDATDTDDDGDGLSDAQDPKPLDTDNDGTPNATDTDDDGDGILDTAEAPGQGLDTDNDGTPNATDTDDDNDGIPDSVEQGTLVGGVYSLPDSDGDGIPDLADALDTDGDGTPDATDTDDDGDGIPDAQDANPLDTDNDGTPNATDLDDDGDGLLDTQDPKLLDTDNDGQKNDVDTDDDGDGILDAAEQPGKGLDSDNDGTGNETDTDDDGDGIPDSTEQGVLVGGVYSLPDSDGDGTPDLADGVNDTLDTDGDGTPNSTDTDDDNDGLSDTTDPKPLDTDNDGINNEVDTDDDGDGIADGSEAPGQVLDTDNDGTPNATDTDDDNDSIPDSAEIGVLDGTGKYTLPDGDGDGLPDLADALNLDVDGDGIPNATDPDMDGDGINNIYDTDVDGDGIGNATDTDDDGDGISDGADTVQPNDGDGFGTPGNNDGDATPDASDFDLDGDGMLNDVDPDVDNDGIPNTADTDDDGDGTLDGSDTTPQGPVATDTDGDGTPDATDTDDDNDGLSDAQDPKPLDTDNDGTPNATDTDDDDDGILDGAEAPGQALDTDNDGTQNATDTDDDNDGILDSAEIGVLDGTGKYTLPDSDGDGIPDLADALDTDGDGTPDATDTDDDNDGLSDTQDPKPLDTDNDGTPNATDTDDDGDGILDTAEAPGQALDTDNDGTPNATDTDDDNDGILDTIEQGTLVGGVYTLPDSDGDGIPDLADALDTDGDGTPDATDTDDDGDGLSDAQDPKPLDSDNDGTPNATDTDDDGDGILDGAEAPGQGLDTDNDGTPNATDTDDDNDGILDTAEIGVLDGTGKYTLPDSDGDGIPDLADALDTDGDGTPDTTDTDDDGDGLSDAQDPKPLDSDNDGTPNATDTDDDGDGILDGAEAPGQGLDTDNDGTPNATDTDDDNDGILDSAEIGVLDGTGKYTLPDSDGDGIPDLADALDTDGDGTPDATDTDDDGDGLSDAQDPKPLDTDNDGTPNATDTDDDGDGILDGAEAPGQGLDTDNDGTPNATDTDDDNDGILDGVEQGTLVGGVYTLPDSDGDGIPDLADALDTDGDGTPDTTDTDDDGDGIPDAQDTNPLDTDNDGIPNATDLDDDGDGLLDTQDPKLLDTDNDGQKNDSDTDDDGDGILDANEQPGMLLDSDNDGTGNETDTDDDGDGIPDSTEQGVLVGGVYSLPDSDGDGTPDLADGINDTLDTDGDGTPNSTDTDDDNDGLSDTTDPKPLDTDNDGTNNDVDTDDDGDGILDGAEAPGQVLDTDNDGTPNATDTDDDNDSIPDSAEIGVLDGTGKYTLPDGDGDGLPDLADALNLDVDGDGIPNATDPDMDGDGINNIYDTDVDGDGIGNATDTDDDGDGISDGADTAQPNDGDGFGTPGNNDGDATPDASDYDLDGDGMLNDVDPDVDNDGIPNTADTDDDGDGTLDGSDTTPQGPSASDIDLFPNATFGSMTFNVGDSKMVVININEIKGNPTIGSMSFFVPSATGFTFGFDPTLATTTVVVSEMVNNNDWTVLDTGTGLLFTSKPGVVIPAGSRSRVALSVTANTAGTTATITTNITPNSGGDANSNNNVSVVSMSVQN</sequence>
<feature type="compositionally biased region" description="Basic and acidic residues" evidence="1">
    <location>
        <begin position="2942"/>
        <end position="2958"/>
    </location>
</feature>
<feature type="domain" description="DUF8202" evidence="3">
    <location>
        <begin position="639"/>
        <end position="814"/>
    </location>
</feature>
<comment type="caution">
    <text evidence="4">The sequence shown here is derived from an EMBL/GenBank/DDBJ whole genome shotgun (WGS) entry which is preliminary data.</text>
</comment>
<dbReference type="RefSeq" id="WP_114460238.1">
    <property type="nucleotide sequence ID" value="NZ_QPIW01000003.1"/>
</dbReference>
<evidence type="ECO:0000256" key="1">
    <source>
        <dbReference type="SAM" id="MobiDB-lite"/>
    </source>
</evidence>
<reference evidence="4 5" key="1">
    <citation type="submission" date="2018-07" db="EMBL/GenBank/DDBJ databases">
        <title>Genome analysis of Runella aurantiaca.</title>
        <authorList>
            <person name="Yang X."/>
        </authorList>
    </citation>
    <scope>NUCLEOTIDE SEQUENCE [LARGE SCALE GENOMIC DNA]</scope>
    <source>
        <strain evidence="4 5">YX9</strain>
    </source>
</reference>
<feature type="compositionally biased region" description="Low complexity" evidence="1">
    <location>
        <begin position="3138"/>
        <end position="3148"/>
    </location>
</feature>
<evidence type="ECO:0000259" key="3">
    <source>
        <dbReference type="Pfam" id="PF26628"/>
    </source>
</evidence>
<dbReference type="Proteomes" id="UP000253141">
    <property type="component" value="Unassembled WGS sequence"/>
</dbReference>
<protein>
    <recommendedName>
        <fullName evidence="3">DUF8202 domain-containing protein</fullName>
    </recommendedName>
</protein>
<proteinExistence type="predicted"/>
<dbReference type="InterPro" id="IPR013320">
    <property type="entry name" value="ConA-like_dom_sf"/>
</dbReference>
<feature type="compositionally biased region" description="Low complexity" evidence="1">
    <location>
        <begin position="4079"/>
        <end position="4089"/>
    </location>
</feature>
<gene>
    <name evidence="4" type="ORF">DVG78_06480</name>
</gene>
<keyword evidence="5" id="KW-1185">Reference proteome</keyword>
<feature type="compositionally biased region" description="Low complexity" evidence="1">
    <location>
        <begin position="3259"/>
        <end position="3273"/>
    </location>
</feature>
<feature type="domain" description="DUF8202" evidence="3">
    <location>
        <begin position="1049"/>
        <end position="1232"/>
    </location>
</feature>
<dbReference type="GO" id="GO:0005509">
    <property type="term" value="F:calcium ion binding"/>
    <property type="evidence" value="ECO:0007669"/>
    <property type="project" value="InterPro"/>
</dbReference>
<feature type="domain" description="DUF8202" evidence="3">
    <location>
        <begin position="1443"/>
        <end position="1624"/>
    </location>
</feature>
<feature type="compositionally biased region" description="Basic and acidic residues" evidence="1">
    <location>
        <begin position="3883"/>
        <end position="3899"/>
    </location>
</feature>
<feature type="compositionally biased region" description="Acidic residues" evidence="1">
    <location>
        <begin position="2543"/>
        <end position="2574"/>
    </location>
</feature>
<feature type="signal peptide" evidence="2">
    <location>
        <begin position="1"/>
        <end position="30"/>
    </location>
</feature>
<accession>A0A369IB08</accession>
<evidence type="ECO:0000313" key="5">
    <source>
        <dbReference type="Proteomes" id="UP000253141"/>
    </source>
</evidence>
<feature type="compositionally biased region" description="Acidic residues" evidence="1">
    <location>
        <begin position="2319"/>
        <end position="2350"/>
    </location>
</feature>
<dbReference type="SUPFAM" id="SSF103647">
    <property type="entry name" value="TSP type-3 repeat"/>
    <property type="match status" value="14"/>
</dbReference>
<dbReference type="PANTHER" id="PTHR10199:SF119">
    <property type="entry name" value="RE20510P"/>
    <property type="match status" value="1"/>
</dbReference>
<feature type="compositionally biased region" description="Acidic residues" evidence="1">
    <location>
        <begin position="3483"/>
        <end position="3514"/>
    </location>
</feature>
<dbReference type="EMBL" id="QPIW01000003">
    <property type="protein sequence ID" value="RDB06919.1"/>
    <property type="molecule type" value="Genomic_DNA"/>
</dbReference>
<dbReference type="Pfam" id="PF26628">
    <property type="entry name" value="DUF8202"/>
    <property type="match status" value="4"/>
</dbReference>
<dbReference type="PANTHER" id="PTHR10199">
    <property type="entry name" value="THROMBOSPONDIN"/>
    <property type="match status" value="1"/>
</dbReference>
<feature type="compositionally biased region" description="Acidic residues" evidence="1">
    <location>
        <begin position="2372"/>
        <end position="2382"/>
    </location>
</feature>
<feature type="compositionally biased region" description="Acidic residues" evidence="1">
    <location>
        <begin position="3818"/>
        <end position="3849"/>
    </location>
</feature>
<dbReference type="Gene3D" id="4.10.1080.10">
    <property type="entry name" value="TSP type-3 repeat"/>
    <property type="match status" value="13"/>
</dbReference>
<dbReference type="GO" id="GO:0005975">
    <property type="term" value="P:carbohydrate metabolic process"/>
    <property type="evidence" value="ECO:0007669"/>
    <property type="project" value="UniProtKB-ARBA"/>
</dbReference>